<dbReference type="Pfam" id="PF13516">
    <property type="entry name" value="LRR_6"/>
    <property type="match status" value="3"/>
</dbReference>
<sequence length="207" mass="22652">MTLRLKVLDLCGNSLCDTGVKVLSAGLRHSNCKLDTLKLASCKLTMKCCEALATVLCSDSSNLRVLELSDNDLHDSGMKLLSTGLWNPHCKLETLSMDRCSLTMRSSQVLASVFSRDPSQLRKLDLSNNDLEDSGVKLLCFGLGNQHCKLETLRVTEGGCVALDSALCLNPSHLRDLDLSYNNPGDLGLKLLTARLEDPKCKLEKLK</sequence>
<gene>
    <name evidence="3" type="ORF">Z043_126155</name>
</gene>
<keyword evidence="2" id="KW-0677">Repeat</keyword>
<dbReference type="SUPFAM" id="SSF52047">
    <property type="entry name" value="RNI-like"/>
    <property type="match status" value="1"/>
</dbReference>
<dbReference type="Proteomes" id="UP000034805">
    <property type="component" value="Unassembled WGS sequence"/>
</dbReference>
<dbReference type="PANTHER" id="PTHR24106">
    <property type="entry name" value="NACHT, LRR AND CARD DOMAINS-CONTAINING"/>
    <property type="match status" value="1"/>
</dbReference>
<dbReference type="InterPro" id="IPR032675">
    <property type="entry name" value="LRR_dom_sf"/>
</dbReference>
<proteinExistence type="predicted"/>
<evidence type="ECO:0000313" key="3">
    <source>
        <dbReference type="EMBL" id="KPP56261.1"/>
    </source>
</evidence>
<name>A0A0P7U980_SCLFO</name>
<dbReference type="Gene3D" id="3.80.10.10">
    <property type="entry name" value="Ribonuclease Inhibitor"/>
    <property type="match status" value="2"/>
</dbReference>
<dbReference type="InterPro" id="IPR051261">
    <property type="entry name" value="NLR"/>
</dbReference>
<accession>A0A0P7U980</accession>
<evidence type="ECO:0000313" key="4">
    <source>
        <dbReference type="Proteomes" id="UP000034805"/>
    </source>
</evidence>
<dbReference type="EMBL" id="JARO02023392">
    <property type="protein sequence ID" value="KPP56261.1"/>
    <property type="molecule type" value="Genomic_DNA"/>
</dbReference>
<dbReference type="SMART" id="SM00368">
    <property type="entry name" value="LRR_RI"/>
    <property type="match status" value="6"/>
</dbReference>
<dbReference type="InterPro" id="IPR001611">
    <property type="entry name" value="Leu-rich_rpt"/>
</dbReference>
<organism evidence="3 4">
    <name type="scientific">Scleropages formosus</name>
    <name type="common">Asian bonytongue</name>
    <name type="synonym">Osteoglossum formosum</name>
    <dbReference type="NCBI Taxonomy" id="113540"/>
    <lineage>
        <taxon>Eukaryota</taxon>
        <taxon>Metazoa</taxon>
        <taxon>Chordata</taxon>
        <taxon>Craniata</taxon>
        <taxon>Vertebrata</taxon>
        <taxon>Euteleostomi</taxon>
        <taxon>Actinopterygii</taxon>
        <taxon>Neopterygii</taxon>
        <taxon>Teleostei</taxon>
        <taxon>Osteoglossocephala</taxon>
        <taxon>Osteoglossomorpha</taxon>
        <taxon>Osteoglossiformes</taxon>
        <taxon>Osteoglossidae</taxon>
        <taxon>Scleropages</taxon>
    </lineage>
</organism>
<comment type="caution">
    <text evidence="3">The sequence shown here is derived from an EMBL/GenBank/DDBJ whole genome shotgun (WGS) entry which is preliminary data.</text>
</comment>
<reference evidence="3 4" key="1">
    <citation type="submission" date="2015-08" db="EMBL/GenBank/DDBJ databases">
        <title>The genome of the Asian arowana (Scleropages formosus).</title>
        <authorList>
            <person name="Tan M.H."/>
            <person name="Gan H.M."/>
            <person name="Croft L.J."/>
            <person name="Austin C.M."/>
        </authorList>
    </citation>
    <scope>NUCLEOTIDE SEQUENCE [LARGE SCALE GENOMIC DNA]</scope>
    <source>
        <strain evidence="3">Aro1</strain>
    </source>
</reference>
<evidence type="ECO:0000256" key="1">
    <source>
        <dbReference type="ARBA" id="ARBA00022614"/>
    </source>
</evidence>
<evidence type="ECO:0000256" key="2">
    <source>
        <dbReference type="ARBA" id="ARBA00022737"/>
    </source>
</evidence>
<protein>
    <submittedName>
        <fullName evidence="3">Uncharacterized protein</fullName>
    </submittedName>
</protein>
<dbReference type="AlphaFoldDB" id="A0A0P7U980"/>
<keyword evidence="1" id="KW-0433">Leucine-rich repeat</keyword>